<dbReference type="Proteomes" id="UP000762676">
    <property type="component" value="Unassembled WGS sequence"/>
</dbReference>
<feature type="compositionally biased region" description="Basic and acidic residues" evidence="1">
    <location>
        <begin position="35"/>
        <end position="46"/>
    </location>
</feature>
<sequence length="133" mass="15048">MADPHTSHTSQVGQKSKRSSITSQSTDHGATVSKQRSETIHERTIHSEMVLNTDILEEVESKIGGLADETEDVEEEKEPEHPYEPPPFNFIKIEFGGRFTSDAHEPQVYKENICGLHQQEDGETYQYAAIRHV</sequence>
<name>A0AAV4IUZ4_9GAST</name>
<feature type="compositionally biased region" description="Polar residues" evidence="1">
    <location>
        <begin position="7"/>
        <end position="34"/>
    </location>
</feature>
<dbReference type="EMBL" id="BMAT01013402">
    <property type="protein sequence ID" value="GFS12351.1"/>
    <property type="molecule type" value="Genomic_DNA"/>
</dbReference>
<accession>A0AAV4IUZ4</accession>
<comment type="caution">
    <text evidence="2">The sequence shown here is derived from an EMBL/GenBank/DDBJ whole genome shotgun (WGS) entry which is preliminary data.</text>
</comment>
<organism evidence="2 3">
    <name type="scientific">Elysia marginata</name>
    <dbReference type="NCBI Taxonomy" id="1093978"/>
    <lineage>
        <taxon>Eukaryota</taxon>
        <taxon>Metazoa</taxon>
        <taxon>Spiralia</taxon>
        <taxon>Lophotrochozoa</taxon>
        <taxon>Mollusca</taxon>
        <taxon>Gastropoda</taxon>
        <taxon>Heterobranchia</taxon>
        <taxon>Euthyneura</taxon>
        <taxon>Panpulmonata</taxon>
        <taxon>Sacoglossa</taxon>
        <taxon>Placobranchoidea</taxon>
        <taxon>Plakobranchidae</taxon>
        <taxon>Elysia</taxon>
    </lineage>
</organism>
<feature type="region of interest" description="Disordered" evidence="1">
    <location>
        <begin position="61"/>
        <end position="87"/>
    </location>
</feature>
<evidence type="ECO:0000256" key="1">
    <source>
        <dbReference type="SAM" id="MobiDB-lite"/>
    </source>
</evidence>
<proteinExistence type="predicted"/>
<evidence type="ECO:0000313" key="2">
    <source>
        <dbReference type="EMBL" id="GFS12351.1"/>
    </source>
</evidence>
<feature type="region of interest" description="Disordered" evidence="1">
    <location>
        <begin position="1"/>
        <end position="46"/>
    </location>
</feature>
<feature type="compositionally biased region" description="Acidic residues" evidence="1">
    <location>
        <begin position="68"/>
        <end position="77"/>
    </location>
</feature>
<evidence type="ECO:0000313" key="3">
    <source>
        <dbReference type="Proteomes" id="UP000762676"/>
    </source>
</evidence>
<keyword evidence="3" id="KW-1185">Reference proteome</keyword>
<dbReference type="AlphaFoldDB" id="A0AAV4IUZ4"/>
<protein>
    <submittedName>
        <fullName evidence="2">Uncharacterized protein</fullName>
    </submittedName>
</protein>
<reference evidence="2 3" key="1">
    <citation type="journal article" date="2021" name="Elife">
        <title>Chloroplast acquisition without the gene transfer in kleptoplastic sea slugs, Plakobranchus ocellatus.</title>
        <authorList>
            <person name="Maeda T."/>
            <person name="Takahashi S."/>
            <person name="Yoshida T."/>
            <person name="Shimamura S."/>
            <person name="Takaki Y."/>
            <person name="Nagai Y."/>
            <person name="Toyoda A."/>
            <person name="Suzuki Y."/>
            <person name="Arimoto A."/>
            <person name="Ishii H."/>
            <person name="Satoh N."/>
            <person name="Nishiyama T."/>
            <person name="Hasebe M."/>
            <person name="Maruyama T."/>
            <person name="Minagawa J."/>
            <person name="Obokata J."/>
            <person name="Shigenobu S."/>
        </authorList>
    </citation>
    <scope>NUCLEOTIDE SEQUENCE [LARGE SCALE GENOMIC DNA]</scope>
</reference>
<gene>
    <name evidence="2" type="ORF">ElyMa_006695100</name>
</gene>